<evidence type="ECO:0000313" key="4">
    <source>
        <dbReference type="Proteomes" id="UP000295371"/>
    </source>
</evidence>
<feature type="signal peptide" evidence="2">
    <location>
        <begin position="1"/>
        <end position="26"/>
    </location>
</feature>
<evidence type="ECO:0000313" key="3">
    <source>
        <dbReference type="EMBL" id="TDT31254.1"/>
    </source>
</evidence>
<dbReference type="Proteomes" id="UP000295371">
    <property type="component" value="Unassembled WGS sequence"/>
</dbReference>
<protein>
    <recommendedName>
        <fullName evidence="5">Gram-positive cocci surface proteins LPxTG domain-containing protein</fullName>
    </recommendedName>
</protein>
<keyword evidence="4" id="KW-1185">Reference proteome</keyword>
<keyword evidence="2" id="KW-0732">Signal</keyword>
<feature type="region of interest" description="Disordered" evidence="1">
    <location>
        <begin position="36"/>
        <end position="113"/>
    </location>
</feature>
<dbReference type="EMBL" id="SOAW01000002">
    <property type="protein sequence ID" value="TDT31254.1"/>
    <property type="molecule type" value="Genomic_DNA"/>
</dbReference>
<feature type="compositionally biased region" description="Low complexity" evidence="1">
    <location>
        <begin position="388"/>
        <end position="398"/>
    </location>
</feature>
<gene>
    <name evidence="3" type="ORF">CLV29_2669</name>
</gene>
<evidence type="ECO:0008006" key="5">
    <source>
        <dbReference type="Google" id="ProtNLM"/>
    </source>
</evidence>
<feature type="chain" id="PRO_5039341605" description="Gram-positive cocci surface proteins LPxTG domain-containing protein" evidence="2">
    <location>
        <begin position="27"/>
        <end position="438"/>
    </location>
</feature>
<evidence type="ECO:0000256" key="1">
    <source>
        <dbReference type="SAM" id="MobiDB-lite"/>
    </source>
</evidence>
<comment type="caution">
    <text evidence="3">The sequence shown here is derived from an EMBL/GenBank/DDBJ whole genome shotgun (WGS) entry which is preliminary data.</text>
</comment>
<dbReference type="AlphaFoldDB" id="A0A4R7J2E6"/>
<proteinExistence type="predicted"/>
<dbReference type="RefSeq" id="WP_133755549.1">
    <property type="nucleotide sequence ID" value="NZ_CP171129.1"/>
</dbReference>
<sequence length="438" mass="44492">MTSRSTNFRLASAAVAGVAVTATSLAALVLPGLAKADDPSVGASASPSAVRSVKAQPAASDAPDQSASKVSTPKPTTDSEPASSASPTSEDSATPEVETTNAPGSSASFGPAQEWTVLDPRFDKTTLNMLNGETFTMFADVLHSQPLEQDLSIKLDNLSNLDCEVVDETAESGSVAGLETFSAKCEITKSQSVISGSYQFVEADGDIIGEGIFGANPGELANPSSSATAEPGGVSDTTGNDDKAPETTGSTGPSSETTGDDDADDAAKAQIEIAKARFTPDTFPVVTGQEFRVDKDVTISEAPLHSELTMSIDRQQNVTCDPESASIDEGAEGTQTLTFNCTITGVDRAPGAWYSISLADGTVLISDAYFGLSEGGQFDEGGDDDGDAASGSQNSGADTSTRSTSGGLANTGGPLLGFLAAGSVLTALGTQLVRRRGA</sequence>
<feature type="compositionally biased region" description="Polar residues" evidence="1">
    <location>
        <begin position="97"/>
        <end position="108"/>
    </location>
</feature>
<feature type="region of interest" description="Disordered" evidence="1">
    <location>
        <begin position="376"/>
        <end position="407"/>
    </location>
</feature>
<feature type="compositionally biased region" description="Low complexity" evidence="1">
    <location>
        <begin position="39"/>
        <end position="68"/>
    </location>
</feature>
<evidence type="ECO:0000256" key="2">
    <source>
        <dbReference type="SAM" id="SignalP"/>
    </source>
</evidence>
<name>A0A4R7J2E6_9ACTN</name>
<accession>A0A4R7J2E6</accession>
<feature type="compositionally biased region" description="Low complexity" evidence="1">
    <location>
        <begin position="246"/>
        <end position="257"/>
    </location>
</feature>
<feature type="compositionally biased region" description="Low complexity" evidence="1">
    <location>
        <begin position="75"/>
        <end position="95"/>
    </location>
</feature>
<organism evidence="3 4">
    <name type="scientific">Naumannella halotolerans</name>
    <dbReference type="NCBI Taxonomy" id="993414"/>
    <lineage>
        <taxon>Bacteria</taxon>
        <taxon>Bacillati</taxon>
        <taxon>Actinomycetota</taxon>
        <taxon>Actinomycetes</taxon>
        <taxon>Propionibacteriales</taxon>
        <taxon>Propionibacteriaceae</taxon>
        <taxon>Naumannella</taxon>
    </lineage>
</organism>
<feature type="region of interest" description="Disordered" evidence="1">
    <location>
        <begin position="214"/>
        <end position="264"/>
    </location>
</feature>
<reference evidence="3 4" key="1">
    <citation type="submission" date="2019-03" db="EMBL/GenBank/DDBJ databases">
        <title>Genomic Encyclopedia of Archaeal and Bacterial Type Strains, Phase II (KMG-II): from individual species to whole genera.</title>
        <authorList>
            <person name="Goeker M."/>
        </authorList>
    </citation>
    <scope>NUCLEOTIDE SEQUENCE [LARGE SCALE GENOMIC DNA]</scope>
    <source>
        <strain evidence="3 4">DSM 24323</strain>
    </source>
</reference>